<name>A0A139SKE8_9BACT</name>
<evidence type="ECO:0000313" key="3">
    <source>
        <dbReference type="EMBL" id="KXU35025.1"/>
    </source>
</evidence>
<feature type="domain" description="DUF218" evidence="2">
    <location>
        <begin position="93"/>
        <end position="234"/>
    </location>
</feature>
<feature type="transmembrane region" description="Helical" evidence="1">
    <location>
        <begin position="39"/>
        <end position="57"/>
    </location>
</feature>
<protein>
    <recommendedName>
        <fullName evidence="2">DUF218 domain-containing protein</fullName>
    </recommendedName>
</protein>
<dbReference type="GO" id="GO:0043164">
    <property type="term" value="P:Gram-negative-bacterium-type cell wall biogenesis"/>
    <property type="evidence" value="ECO:0007669"/>
    <property type="project" value="TreeGrafter"/>
</dbReference>
<feature type="transmembrane region" description="Helical" evidence="1">
    <location>
        <begin position="12"/>
        <end position="34"/>
    </location>
</feature>
<dbReference type="Pfam" id="PF02698">
    <property type="entry name" value="DUF218"/>
    <property type="match status" value="1"/>
</dbReference>
<comment type="caution">
    <text evidence="3">The sequence shown here is derived from an EMBL/GenBank/DDBJ whole genome shotgun (WGS) entry which is preliminary data.</text>
</comment>
<accession>A0A139SKE8</accession>
<dbReference type="GO" id="GO:0000270">
    <property type="term" value="P:peptidoglycan metabolic process"/>
    <property type="evidence" value="ECO:0007669"/>
    <property type="project" value="TreeGrafter"/>
</dbReference>
<keyword evidence="1" id="KW-1133">Transmembrane helix</keyword>
<organism evidence="3 4">
    <name type="scientific">Cephaloticoccus capnophilus</name>
    <dbReference type="NCBI Taxonomy" id="1548208"/>
    <lineage>
        <taxon>Bacteria</taxon>
        <taxon>Pseudomonadati</taxon>
        <taxon>Verrucomicrobiota</taxon>
        <taxon>Opitutia</taxon>
        <taxon>Opitutales</taxon>
        <taxon>Opitutaceae</taxon>
        <taxon>Cephaloticoccus</taxon>
    </lineage>
</organism>
<dbReference type="Proteomes" id="UP000071392">
    <property type="component" value="Unassembled WGS sequence"/>
</dbReference>
<dbReference type="AlphaFoldDB" id="A0A139SKE8"/>
<dbReference type="OrthoDB" id="9809813at2"/>
<evidence type="ECO:0000256" key="1">
    <source>
        <dbReference type="SAM" id="Phobius"/>
    </source>
</evidence>
<dbReference type="EMBL" id="LSZP01000045">
    <property type="protein sequence ID" value="KXU35025.1"/>
    <property type="molecule type" value="Genomic_DNA"/>
</dbReference>
<evidence type="ECO:0000259" key="2">
    <source>
        <dbReference type="Pfam" id="PF02698"/>
    </source>
</evidence>
<reference evidence="3 4" key="1">
    <citation type="submission" date="2016-02" db="EMBL/GenBank/DDBJ databases">
        <authorList>
            <person name="Wen L."/>
            <person name="He K."/>
            <person name="Yang H."/>
        </authorList>
    </citation>
    <scope>NUCLEOTIDE SEQUENCE [LARGE SCALE GENOMIC DNA]</scope>
    <source>
        <strain evidence="3 4">CV41</strain>
    </source>
</reference>
<dbReference type="InterPro" id="IPR051599">
    <property type="entry name" value="Cell_Envelope_Assoc"/>
</dbReference>
<dbReference type="RefSeq" id="WP_068712366.1">
    <property type="nucleotide sequence ID" value="NZ_LSZP01000045.1"/>
</dbReference>
<dbReference type="CDD" id="cd06259">
    <property type="entry name" value="YdcF-like"/>
    <property type="match status" value="1"/>
</dbReference>
<dbReference type="InterPro" id="IPR003848">
    <property type="entry name" value="DUF218"/>
</dbReference>
<keyword evidence="1" id="KW-0812">Transmembrane</keyword>
<dbReference type="PANTHER" id="PTHR30336:SF4">
    <property type="entry name" value="ENVELOPE BIOGENESIS FACTOR ELYC"/>
    <property type="match status" value="1"/>
</dbReference>
<dbReference type="PANTHER" id="PTHR30336">
    <property type="entry name" value="INNER MEMBRANE PROTEIN, PROBABLE PERMEASE"/>
    <property type="match status" value="1"/>
</dbReference>
<proteinExistence type="predicted"/>
<keyword evidence="1" id="KW-0472">Membrane</keyword>
<keyword evidence="4" id="KW-1185">Reference proteome</keyword>
<gene>
    <name evidence="3" type="ORF">AXK12_00190</name>
</gene>
<dbReference type="GO" id="GO:0005886">
    <property type="term" value="C:plasma membrane"/>
    <property type="evidence" value="ECO:0007669"/>
    <property type="project" value="TreeGrafter"/>
</dbReference>
<sequence length="269" mass="28775">MPLLFWLKKAVTYFLLPLQLSLTLMLLGGILVWLTRRKILGRLCLTSGLLLLLGFSLKPVGRALLGPLETRYAPIPELAVGEALPPELAECRAIVVFAGGAANTARLPATLRLSEAGLARLVEGVRLARLLPEATLILTGPARDKGAPESETAAATLARAAESLGIEPQRMRLLTTALDTEGEVAALAALYGPNTPLALISSAAHMPRIMAYAEKAGLHALPCPANFAIRPDPKFRWNEYSADISGLTHSTGGIYERLGLLWAYLRGKA</sequence>
<evidence type="ECO:0000313" key="4">
    <source>
        <dbReference type="Proteomes" id="UP000071392"/>
    </source>
</evidence>